<dbReference type="Proteomes" id="UP001060414">
    <property type="component" value="Chromosome"/>
</dbReference>
<keyword evidence="1" id="KW-1133">Transmembrane helix</keyword>
<dbReference type="InterPro" id="IPR013424">
    <property type="entry name" value="Ice-binding_C"/>
</dbReference>
<gene>
    <name evidence="3" type="ORF">L9S41_16240</name>
</gene>
<evidence type="ECO:0000256" key="1">
    <source>
        <dbReference type="SAM" id="Phobius"/>
    </source>
</evidence>
<evidence type="ECO:0000313" key="4">
    <source>
        <dbReference type="Proteomes" id="UP001060414"/>
    </source>
</evidence>
<dbReference type="Pfam" id="PF07589">
    <property type="entry name" value="PEP-CTERM"/>
    <property type="match status" value="1"/>
</dbReference>
<reference evidence="3" key="1">
    <citation type="journal article" date="2022" name="Environ. Microbiol.">
        <title>Geoalkalibacter halelectricus SAP #1 sp. nov. possessing extracellular electron transfer and mineral#reducing capabilities from a haloalkaline environment.</title>
        <authorList>
            <person name="Yadav S."/>
            <person name="Singh R."/>
            <person name="Sundharam S.S."/>
            <person name="Chaudhary S."/>
            <person name="Krishnamurthi S."/>
            <person name="Patil S.A."/>
        </authorList>
    </citation>
    <scope>NUCLEOTIDE SEQUENCE</scope>
    <source>
        <strain evidence="3">SAP-1</strain>
    </source>
</reference>
<protein>
    <submittedName>
        <fullName evidence="3">PEP-CTERM sorting domain-containing protein</fullName>
    </submittedName>
</protein>
<keyword evidence="1" id="KW-0472">Membrane</keyword>
<sequence length="248" mass="26195">MKNLAIAIIISLFLVGQSWALTYTFSGSAQGGTGTAVMDISIIGNTLSLTLENTSPTTLDGGSEPNAPGITGFGFFLEELVAYSSWSLKAFTTAGDQVQLGGTAADPGNLNYWDLTDRQAGVSLDYLAASNSGSQYALYNPDQDQGFAADPYFTKAVFEMIFLGDVALATENRHITNDHDPSSGVTYVRFQNVGLGGAGSLKLVGIFQENDDDNAGGVITDPIPEPSTIILLGAGLVGLGFWYRRRKA</sequence>
<keyword evidence="4" id="KW-1185">Reference proteome</keyword>
<dbReference type="RefSeq" id="WP_260747569.1">
    <property type="nucleotide sequence ID" value="NZ_CP092109.1"/>
</dbReference>
<accession>A0ABY5ZJA5</accession>
<keyword evidence="1" id="KW-0812">Transmembrane</keyword>
<evidence type="ECO:0000259" key="2">
    <source>
        <dbReference type="Pfam" id="PF07589"/>
    </source>
</evidence>
<name>A0ABY5ZJA5_9BACT</name>
<organism evidence="3 4">
    <name type="scientific">Geoalkalibacter halelectricus</name>
    <dbReference type="NCBI Taxonomy" id="2847045"/>
    <lineage>
        <taxon>Bacteria</taxon>
        <taxon>Pseudomonadati</taxon>
        <taxon>Thermodesulfobacteriota</taxon>
        <taxon>Desulfuromonadia</taxon>
        <taxon>Desulfuromonadales</taxon>
        <taxon>Geoalkalibacteraceae</taxon>
        <taxon>Geoalkalibacter</taxon>
    </lineage>
</organism>
<dbReference type="EMBL" id="CP092109">
    <property type="protein sequence ID" value="UWZ79212.1"/>
    <property type="molecule type" value="Genomic_DNA"/>
</dbReference>
<feature type="domain" description="Ice-binding protein C-terminal" evidence="2">
    <location>
        <begin position="222"/>
        <end position="245"/>
    </location>
</feature>
<feature type="transmembrane region" description="Helical" evidence="1">
    <location>
        <begin position="226"/>
        <end position="243"/>
    </location>
</feature>
<dbReference type="NCBIfam" id="TIGR02595">
    <property type="entry name" value="PEP_CTERM"/>
    <property type="match status" value="1"/>
</dbReference>
<evidence type="ECO:0000313" key="3">
    <source>
        <dbReference type="EMBL" id="UWZ79212.1"/>
    </source>
</evidence>
<proteinExistence type="predicted"/>